<feature type="transmembrane region" description="Helical" evidence="1">
    <location>
        <begin position="233"/>
        <end position="252"/>
    </location>
</feature>
<comment type="caution">
    <text evidence="2">The sequence shown here is derived from an EMBL/GenBank/DDBJ whole genome shotgun (WGS) entry which is preliminary data.</text>
</comment>
<sequence>MNPNGRKTAAESQIISAEIVSGLLLTILYRIISKNLFPLLGQIRMDGEPFEMTRSLVCVWLASNVKFLLFKSNKAVSLTEHSTSRLVASLALLFGTCWGGGASGTSLNQVPVLDLVVFSSFVLSSFVLMALDHRRQAWAVHLDTRGIFSDAQRFFLHMDFCATLLFGLLWLVFPDWLLGSQYVSVCGEDDLPLPLHLTRAFGAMMVGDSFVALTSSNPHLGKDRTSLFSSRAVATLVLLTYLLHSHLVLASWTSGRVWVGVLGAGLWAGNSVLGYLSSRRASPHLHQRSAQRA</sequence>
<keyword evidence="1" id="KW-1133">Transmembrane helix</keyword>
<proteinExistence type="predicted"/>
<evidence type="ECO:0000313" key="3">
    <source>
        <dbReference type="Proteomes" id="UP000823561"/>
    </source>
</evidence>
<feature type="transmembrane region" description="Helical" evidence="1">
    <location>
        <begin position="154"/>
        <end position="173"/>
    </location>
</feature>
<keyword evidence="1" id="KW-0472">Membrane</keyword>
<gene>
    <name evidence="2" type="ORF">AALO_G00073620</name>
</gene>
<feature type="transmembrane region" description="Helical" evidence="1">
    <location>
        <begin position="52"/>
        <end position="70"/>
    </location>
</feature>
<name>A0AAV6H2J7_9TELE</name>
<evidence type="ECO:0000313" key="2">
    <source>
        <dbReference type="EMBL" id="KAG5281558.1"/>
    </source>
</evidence>
<feature type="transmembrane region" description="Helical" evidence="1">
    <location>
        <begin position="82"/>
        <end position="101"/>
    </location>
</feature>
<feature type="transmembrane region" description="Helical" evidence="1">
    <location>
        <begin position="113"/>
        <end position="133"/>
    </location>
</feature>
<dbReference type="Proteomes" id="UP000823561">
    <property type="component" value="Chromosome 5"/>
</dbReference>
<feature type="transmembrane region" description="Helical" evidence="1">
    <location>
        <begin position="193"/>
        <end position="213"/>
    </location>
</feature>
<feature type="transmembrane region" description="Helical" evidence="1">
    <location>
        <begin position="258"/>
        <end position="278"/>
    </location>
</feature>
<feature type="transmembrane region" description="Helical" evidence="1">
    <location>
        <begin position="12"/>
        <end position="32"/>
    </location>
</feature>
<organism evidence="2 3">
    <name type="scientific">Alosa alosa</name>
    <name type="common">allis shad</name>
    <dbReference type="NCBI Taxonomy" id="278164"/>
    <lineage>
        <taxon>Eukaryota</taxon>
        <taxon>Metazoa</taxon>
        <taxon>Chordata</taxon>
        <taxon>Craniata</taxon>
        <taxon>Vertebrata</taxon>
        <taxon>Euteleostomi</taxon>
        <taxon>Actinopterygii</taxon>
        <taxon>Neopterygii</taxon>
        <taxon>Teleostei</taxon>
        <taxon>Clupei</taxon>
        <taxon>Clupeiformes</taxon>
        <taxon>Clupeoidei</taxon>
        <taxon>Clupeidae</taxon>
        <taxon>Alosa</taxon>
    </lineage>
</organism>
<keyword evidence="1" id="KW-0812">Transmembrane</keyword>
<reference evidence="2" key="1">
    <citation type="submission" date="2020-10" db="EMBL/GenBank/DDBJ databases">
        <title>Chromosome-scale genome assembly of the Allis shad, Alosa alosa.</title>
        <authorList>
            <person name="Margot Z."/>
            <person name="Christophe K."/>
            <person name="Cabau C."/>
            <person name="Louis A."/>
            <person name="Berthelot C."/>
            <person name="Parey E."/>
            <person name="Roest Crollius H."/>
            <person name="Montfort J."/>
            <person name="Robinson-Rechavi M."/>
            <person name="Bucao C."/>
            <person name="Bouchez O."/>
            <person name="Gislard M."/>
            <person name="Lluch J."/>
            <person name="Milhes M."/>
            <person name="Lampietro C."/>
            <person name="Lopez Roques C."/>
            <person name="Donnadieu C."/>
            <person name="Braasch I."/>
            <person name="Desvignes T."/>
            <person name="Postlethwait J."/>
            <person name="Bobe J."/>
            <person name="Guiguen Y."/>
        </authorList>
    </citation>
    <scope>NUCLEOTIDE SEQUENCE</scope>
    <source>
        <strain evidence="2">M-15738</strain>
        <tissue evidence="2">Blood</tissue>
    </source>
</reference>
<protein>
    <submittedName>
        <fullName evidence="2">Uncharacterized protein</fullName>
    </submittedName>
</protein>
<accession>A0AAV6H2J7</accession>
<keyword evidence="3" id="KW-1185">Reference proteome</keyword>
<dbReference type="AlphaFoldDB" id="A0AAV6H2J7"/>
<evidence type="ECO:0000256" key="1">
    <source>
        <dbReference type="SAM" id="Phobius"/>
    </source>
</evidence>
<dbReference type="EMBL" id="JADWDJ010000005">
    <property type="protein sequence ID" value="KAG5281558.1"/>
    <property type="molecule type" value="Genomic_DNA"/>
</dbReference>